<evidence type="ECO:0000256" key="3">
    <source>
        <dbReference type="SAM" id="SignalP"/>
    </source>
</evidence>
<keyword evidence="3" id="KW-0732">Signal</keyword>
<feature type="signal peptide" evidence="3">
    <location>
        <begin position="1"/>
        <end position="28"/>
    </location>
</feature>
<protein>
    <recommendedName>
        <fullName evidence="6">Extracellular serine-rich protein</fullName>
    </recommendedName>
</protein>
<dbReference type="InterPro" id="IPR052953">
    <property type="entry name" value="Ser-rich/MCO-related"/>
</dbReference>
<sequence length="454" mass="46738">MSIQRVHRHFRPIAALSLLFSHTEVVFAQTNHNVTVGAVGSFYDPPTVSAAINDTVTFIFLGPAHSVIQADVWNPCVPSPGGFSSGLVQHVDEKVIPSTWTIKVTNDSQGIWFYCGNSIPISHCASGMVGAINPPSIASYNQYLSAAKQVTASPAPIPFSLKGNGASAASPPGPPKPTLQDPSTNSSTSSSTDTDTSSSTPTPSSSPSPSQTPTQSPSPTPTPSSSSTTARPTIIGASIGGSAILILLLTLLTCLILRRRRARRRDRPASKDFFRYKAQTPTLPSSSTTFSSARLVASPADRARLLQAASLGGSVGGTAQSTPVSLPIPLVPQRMGQASSSGSTSASQQSSSTSHAGMGTTRGVLGAFPAPPALGEKKGSRGSMQEREPANIQVLAREVAAVLMRDPQQAGRGGGAGADAGAGGSGDRRDSTGLGLMDRVESPAPPKYTRMSGV</sequence>
<accession>A0A369JEK8</accession>
<organism evidence="4 5">
    <name type="scientific">Hypsizygus marmoreus</name>
    <name type="common">White beech mushroom</name>
    <name type="synonym">Agaricus marmoreus</name>
    <dbReference type="NCBI Taxonomy" id="39966"/>
    <lineage>
        <taxon>Eukaryota</taxon>
        <taxon>Fungi</taxon>
        <taxon>Dikarya</taxon>
        <taxon>Basidiomycota</taxon>
        <taxon>Agaricomycotina</taxon>
        <taxon>Agaricomycetes</taxon>
        <taxon>Agaricomycetidae</taxon>
        <taxon>Agaricales</taxon>
        <taxon>Tricholomatineae</taxon>
        <taxon>Lyophyllaceae</taxon>
        <taxon>Hypsizygus</taxon>
    </lineage>
</organism>
<dbReference type="OrthoDB" id="1921208at2759"/>
<evidence type="ECO:0000256" key="1">
    <source>
        <dbReference type="SAM" id="MobiDB-lite"/>
    </source>
</evidence>
<keyword evidence="2" id="KW-0472">Membrane</keyword>
<feature type="compositionally biased region" description="Low complexity" evidence="1">
    <location>
        <begin position="180"/>
        <end position="215"/>
    </location>
</feature>
<feature type="compositionally biased region" description="Low complexity" evidence="1">
    <location>
        <begin position="336"/>
        <end position="354"/>
    </location>
</feature>
<name>A0A369JEK8_HYPMA</name>
<feature type="region of interest" description="Disordered" evidence="1">
    <location>
        <begin position="407"/>
        <end position="454"/>
    </location>
</feature>
<dbReference type="Proteomes" id="UP000076154">
    <property type="component" value="Unassembled WGS sequence"/>
</dbReference>
<dbReference type="CDD" id="cd00920">
    <property type="entry name" value="Cupredoxin"/>
    <property type="match status" value="1"/>
</dbReference>
<comment type="caution">
    <text evidence="4">The sequence shown here is derived from an EMBL/GenBank/DDBJ whole genome shotgun (WGS) entry which is preliminary data.</text>
</comment>
<feature type="region of interest" description="Disordered" evidence="1">
    <location>
        <begin position="162"/>
        <end position="231"/>
    </location>
</feature>
<dbReference type="Gene3D" id="2.60.40.420">
    <property type="entry name" value="Cupredoxins - blue copper proteins"/>
    <property type="match status" value="1"/>
</dbReference>
<evidence type="ECO:0000313" key="5">
    <source>
        <dbReference type="Proteomes" id="UP000076154"/>
    </source>
</evidence>
<feature type="chain" id="PRO_5016588231" description="Extracellular serine-rich protein" evidence="3">
    <location>
        <begin position="29"/>
        <end position="454"/>
    </location>
</feature>
<dbReference type="PANTHER" id="PTHR34883:SF15">
    <property type="entry name" value="EXTRACELLULAR SERINE-RICH PROTEIN"/>
    <property type="match status" value="1"/>
</dbReference>
<gene>
    <name evidence="4" type="ORF">Hypma_000615</name>
</gene>
<reference evidence="4" key="1">
    <citation type="submission" date="2018-04" db="EMBL/GenBank/DDBJ databases">
        <title>Whole genome sequencing of Hypsizygus marmoreus.</title>
        <authorList>
            <person name="Choi I.-G."/>
            <person name="Min B."/>
            <person name="Kim J.-G."/>
            <person name="Kim S."/>
            <person name="Oh Y.-L."/>
            <person name="Kong W.-S."/>
            <person name="Park H."/>
            <person name="Jeong J."/>
            <person name="Song E.-S."/>
        </authorList>
    </citation>
    <scope>NUCLEOTIDE SEQUENCE [LARGE SCALE GENOMIC DNA]</scope>
    <source>
        <strain evidence="4">51987-8</strain>
    </source>
</reference>
<evidence type="ECO:0000313" key="4">
    <source>
        <dbReference type="EMBL" id="RDB18143.1"/>
    </source>
</evidence>
<dbReference type="SUPFAM" id="SSF49503">
    <property type="entry name" value="Cupredoxins"/>
    <property type="match status" value="1"/>
</dbReference>
<keyword evidence="2" id="KW-0812">Transmembrane</keyword>
<feature type="region of interest" description="Disordered" evidence="1">
    <location>
        <begin position="333"/>
        <end position="388"/>
    </location>
</feature>
<dbReference type="PANTHER" id="PTHR34883">
    <property type="entry name" value="SERINE-RICH PROTEIN, PUTATIVE-RELATED-RELATED"/>
    <property type="match status" value="1"/>
</dbReference>
<evidence type="ECO:0000256" key="2">
    <source>
        <dbReference type="SAM" id="Phobius"/>
    </source>
</evidence>
<keyword evidence="2" id="KW-1133">Transmembrane helix</keyword>
<feature type="transmembrane region" description="Helical" evidence="2">
    <location>
        <begin position="234"/>
        <end position="257"/>
    </location>
</feature>
<feature type="compositionally biased region" description="Gly residues" evidence="1">
    <location>
        <begin position="411"/>
        <end position="425"/>
    </location>
</feature>
<evidence type="ECO:0008006" key="6">
    <source>
        <dbReference type="Google" id="ProtNLM"/>
    </source>
</evidence>
<feature type="compositionally biased region" description="Basic and acidic residues" evidence="1">
    <location>
        <begin position="375"/>
        <end position="388"/>
    </location>
</feature>
<proteinExistence type="predicted"/>
<keyword evidence="5" id="KW-1185">Reference proteome</keyword>
<dbReference type="InParanoid" id="A0A369JEK8"/>
<dbReference type="AlphaFoldDB" id="A0A369JEK8"/>
<dbReference type="InterPro" id="IPR008972">
    <property type="entry name" value="Cupredoxin"/>
</dbReference>
<dbReference type="EMBL" id="LUEZ02000106">
    <property type="protein sequence ID" value="RDB18143.1"/>
    <property type="molecule type" value="Genomic_DNA"/>
</dbReference>
<dbReference type="STRING" id="39966.A0A369JEK8"/>